<comment type="subunit">
    <text evidence="10">F-type ATPases have 2 components, CF(1) - the catalytic core - and CF(0) - the membrane proton channel. CF(1) has five subunits: alpha(3), beta(3), gamma(1), delta(1), epsilon(1). CF(0) has three main subunits: a, b and c.</text>
</comment>
<comment type="subcellular location">
    <subcellularLocation>
        <location evidence="10">Cell membrane</location>
        <topology evidence="10">Peripheral membrane protein</topology>
    </subcellularLocation>
    <subcellularLocation>
        <location evidence="2">Membrane</location>
        <topology evidence="2">Peripheral membrane protein</topology>
    </subcellularLocation>
</comment>
<dbReference type="STRING" id="1618436.UV59_C0014G0008"/>
<dbReference type="EMBL" id="LCFB01000014">
    <property type="protein sequence ID" value="KKS84765.1"/>
    <property type="molecule type" value="Genomic_DNA"/>
</dbReference>
<dbReference type="PATRIC" id="fig|1618436.3.peg.778"/>
<comment type="function">
    <text evidence="1 10">Produces ATP from ADP in the presence of a proton gradient across the membrane. The gamma chain is believed to be important in regulating ATPase activity and the flow of protons through the CF(0) complex.</text>
</comment>
<dbReference type="PANTHER" id="PTHR11693:SF22">
    <property type="entry name" value="ATP SYNTHASE SUBUNIT GAMMA, MITOCHONDRIAL"/>
    <property type="match status" value="1"/>
</dbReference>
<evidence type="ECO:0000256" key="8">
    <source>
        <dbReference type="ARBA" id="ARBA00023196"/>
    </source>
</evidence>
<organism evidence="11 12">
    <name type="scientific">Candidatus Gottesmanbacteria bacterium GW2011_GWA1_43_11</name>
    <dbReference type="NCBI Taxonomy" id="1618436"/>
    <lineage>
        <taxon>Bacteria</taxon>
        <taxon>Candidatus Gottesmaniibacteriota</taxon>
    </lineage>
</organism>
<keyword evidence="8 10" id="KW-0139">CF(1)</keyword>
<evidence type="ECO:0000256" key="4">
    <source>
        <dbReference type="ARBA" id="ARBA00022448"/>
    </source>
</evidence>
<evidence type="ECO:0000256" key="2">
    <source>
        <dbReference type="ARBA" id="ARBA00004170"/>
    </source>
</evidence>
<evidence type="ECO:0000256" key="5">
    <source>
        <dbReference type="ARBA" id="ARBA00022781"/>
    </source>
</evidence>
<evidence type="ECO:0000256" key="3">
    <source>
        <dbReference type="ARBA" id="ARBA00007681"/>
    </source>
</evidence>
<comment type="caution">
    <text evidence="11">The sequence shown here is derived from an EMBL/GenBank/DDBJ whole genome shotgun (WGS) entry which is preliminary data.</text>
</comment>
<keyword evidence="4 10" id="KW-0813">Transport</keyword>
<evidence type="ECO:0000256" key="6">
    <source>
        <dbReference type="ARBA" id="ARBA00023065"/>
    </source>
</evidence>
<protein>
    <recommendedName>
        <fullName evidence="10">ATP synthase gamma chain</fullName>
    </recommendedName>
    <alternativeName>
        <fullName evidence="10">ATP synthase F1 sector gamma subunit</fullName>
    </alternativeName>
    <alternativeName>
        <fullName evidence="10">F-ATPase gamma subunit</fullName>
    </alternativeName>
</protein>
<dbReference type="Gene3D" id="1.10.287.80">
    <property type="entry name" value="ATP synthase, gamma subunit, helix hairpin domain"/>
    <property type="match status" value="1"/>
</dbReference>
<sequence>MANERLIRGRIRSAKNIAQITKAMQMVAASKMRRAQALAISGRPYAEKIAEMVSEFVSRIDAASHPLLKKAGQGKTLIVLISSNKGLCGGLNTNLFRHLVRTFDDNALSSGVFASLGKKGEQFLIRRQLTLAADFSQTTAMSLSIPALTSYITKGFLADEFREVHLVYNNFISALRQEPISKQLLPIAEFTVQKSNESKQTGERKEELDFLIEPSIEEILDTLLFHYLENQIRDAVLEAEASEHSARMLAMKNATDNANELVGLLTLEYNKARQEKITYEIADMVTARLAVEG</sequence>
<dbReference type="GO" id="GO:0045259">
    <property type="term" value="C:proton-transporting ATP synthase complex"/>
    <property type="evidence" value="ECO:0007669"/>
    <property type="project" value="UniProtKB-KW"/>
</dbReference>
<dbReference type="GO" id="GO:0042777">
    <property type="term" value="P:proton motive force-driven plasma membrane ATP synthesis"/>
    <property type="evidence" value="ECO:0007669"/>
    <property type="project" value="UniProtKB-UniRule"/>
</dbReference>
<reference evidence="11 12" key="1">
    <citation type="journal article" date="2015" name="Nature">
        <title>rRNA introns, odd ribosomes, and small enigmatic genomes across a large radiation of phyla.</title>
        <authorList>
            <person name="Brown C.T."/>
            <person name="Hug L.A."/>
            <person name="Thomas B.C."/>
            <person name="Sharon I."/>
            <person name="Castelle C.J."/>
            <person name="Singh A."/>
            <person name="Wilkins M.J."/>
            <person name="Williams K.H."/>
            <person name="Banfield J.F."/>
        </authorList>
    </citation>
    <scope>NUCLEOTIDE SEQUENCE [LARGE SCALE GENOMIC DNA]</scope>
</reference>
<proteinExistence type="inferred from homology"/>
<dbReference type="NCBIfam" id="TIGR01146">
    <property type="entry name" value="ATPsyn_F1gamma"/>
    <property type="match status" value="1"/>
</dbReference>
<dbReference type="InterPro" id="IPR000131">
    <property type="entry name" value="ATP_synth_F1_gsu"/>
</dbReference>
<accession>A0A0G1CG43</accession>
<dbReference type="PRINTS" id="PR00126">
    <property type="entry name" value="ATPASEGAMMA"/>
</dbReference>
<evidence type="ECO:0000256" key="9">
    <source>
        <dbReference type="ARBA" id="ARBA00023310"/>
    </source>
</evidence>
<dbReference type="InterPro" id="IPR035968">
    <property type="entry name" value="ATP_synth_F1_ATPase_gsu"/>
</dbReference>
<dbReference type="HAMAP" id="MF_00815">
    <property type="entry name" value="ATP_synth_gamma_bact"/>
    <property type="match status" value="1"/>
</dbReference>
<dbReference type="Gene3D" id="3.40.1380.10">
    <property type="match status" value="1"/>
</dbReference>
<evidence type="ECO:0000256" key="1">
    <source>
        <dbReference type="ARBA" id="ARBA00003456"/>
    </source>
</evidence>
<dbReference type="SUPFAM" id="SSF52943">
    <property type="entry name" value="ATP synthase (F1-ATPase), gamma subunit"/>
    <property type="match status" value="1"/>
</dbReference>
<dbReference type="AlphaFoldDB" id="A0A0G1CG43"/>
<evidence type="ECO:0000256" key="10">
    <source>
        <dbReference type="HAMAP-Rule" id="MF_00815"/>
    </source>
</evidence>
<evidence type="ECO:0000313" key="12">
    <source>
        <dbReference type="Proteomes" id="UP000034543"/>
    </source>
</evidence>
<dbReference type="GO" id="GO:0005524">
    <property type="term" value="F:ATP binding"/>
    <property type="evidence" value="ECO:0007669"/>
    <property type="project" value="UniProtKB-UniRule"/>
</dbReference>
<keyword evidence="7 10" id="KW-0472">Membrane</keyword>
<keyword evidence="5 10" id="KW-0375">Hydrogen ion transport</keyword>
<dbReference type="Pfam" id="PF00231">
    <property type="entry name" value="ATP-synt"/>
    <property type="match status" value="1"/>
</dbReference>
<name>A0A0G1CG43_9BACT</name>
<keyword evidence="6 10" id="KW-0406">Ion transport</keyword>
<dbReference type="GO" id="GO:0046933">
    <property type="term" value="F:proton-transporting ATP synthase activity, rotational mechanism"/>
    <property type="evidence" value="ECO:0007669"/>
    <property type="project" value="UniProtKB-UniRule"/>
</dbReference>
<evidence type="ECO:0000256" key="7">
    <source>
        <dbReference type="ARBA" id="ARBA00023136"/>
    </source>
</evidence>
<evidence type="ECO:0000313" key="11">
    <source>
        <dbReference type="EMBL" id="KKS84765.1"/>
    </source>
</evidence>
<comment type="similarity">
    <text evidence="3 10">Belongs to the ATPase gamma chain family.</text>
</comment>
<dbReference type="CDD" id="cd12151">
    <property type="entry name" value="F1-ATPase_gamma"/>
    <property type="match status" value="1"/>
</dbReference>
<keyword evidence="9 10" id="KW-0066">ATP synthesis</keyword>
<dbReference type="GO" id="GO:0005886">
    <property type="term" value="C:plasma membrane"/>
    <property type="evidence" value="ECO:0007669"/>
    <property type="project" value="UniProtKB-SubCell"/>
</dbReference>
<keyword evidence="10" id="KW-1003">Cell membrane</keyword>
<dbReference type="Proteomes" id="UP000034543">
    <property type="component" value="Unassembled WGS sequence"/>
</dbReference>
<dbReference type="PANTHER" id="PTHR11693">
    <property type="entry name" value="ATP SYNTHASE GAMMA CHAIN"/>
    <property type="match status" value="1"/>
</dbReference>
<gene>
    <name evidence="10" type="primary">atpG</name>
    <name evidence="11" type="ORF">UV59_C0014G0008</name>
</gene>